<name>A0A524RLE5_9CHRO</name>
<evidence type="ECO:0000256" key="1">
    <source>
        <dbReference type="SAM" id="Phobius"/>
    </source>
</evidence>
<dbReference type="AlphaFoldDB" id="A0A524RLE5"/>
<evidence type="ECO:0000313" key="2">
    <source>
        <dbReference type="EMBL" id="TGG90894.1"/>
    </source>
</evidence>
<proteinExistence type="predicted"/>
<organism evidence="2 3">
    <name type="scientific">Aphanocapsa feldmannii 277cV</name>
    <dbReference type="NCBI Taxonomy" id="2507553"/>
    <lineage>
        <taxon>Bacteria</taxon>
        <taxon>Bacillati</taxon>
        <taxon>Cyanobacteriota</taxon>
        <taxon>Cyanophyceae</taxon>
        <taxon>Oscillatoriophycideae</taxon>
        <taxon>Chroococcales</taxon>
        <taxon>Microcystaceae</taxon>
        <taxon>Aphanocapsa</taxon>
    </lineage>
</organism>
<comment type="caution">
    <text evidence="2">The sequence shown here is derived from an EMBL/GenBank/DDBJ whole genome shotgun (WGS) entry which is preliminary data.</text>
</comment>
<keyword evidence="1" id="KW-1133">Transmembrane helix</keyword>
<evidence type="ECO:0000313" key="3">
    <source>
        <dbReference type="Proteomes" id="UP000317990"/>
    </source>
</evidence>
<accession>A0A524RLE5</accession>
<feature type="transmembrane region" description="Helical" evidence="1">
    <location>
        <begin position="12"/>
        <end position="31"/>
    </location>
</feature>
<dbReference type="Proteomes" id="UP000317990">
    <property type="component" value="Unassembled WGS sequence"/>
</dbReference>
<sequence length="65" mass="6920">MIPAACMVMNRLIPLLPMAGVVVVPLLVPLLMVRVGIGYGLGAALVVVVLWFAMMVRHARMPGHG</sequence>
<protein>
    <submittedName>
        <fullName evidence="2">Uncharacterized protein</fullName>
    </submittedName>
</protein>
<gene>
    <name evidence="2" type="ORF">ERJ67_09250</name>
</gene>
<dbReference type="EMBL" id="SRMO01000084">
    <property type="protein sequence ID" value="TGG90894.1"/>
    <property type="molecule type" value="Genomic_DNA"/>
</dbReference>
<keyword evidence="1" id="KW-0812">Transmembrane</keyword>
<feature type="transmembrane region" description="Helical" evidence="1">
    <location>
        <begin position="37"/>
        <end position="56"/>
    </location>
</feature>
<keyword evidence="1" id="KW-0472">Membrane</keyword>
<reference evidence="2 3" key="1">
    <citation type="journal article" date="2019" name="mSystems">
        <title>Life at home and on the roam: Genomic adaptions reflect the dual lifestyle of an intracellular, facultative symbiont.</title>
        <authorList>
            <person name="Burgsdorf I."/>
        </authorList>
    </citation>
    <scope>NUCLEOTIDE SEQUENCE [LARGE SCALE GENOMIC DNA]</scope>
    <source>
        <strain evidence="2">277cV</strain>
    </source>
</reference>